<keyword evidence="2" id="KW-1185">Reference proteome</keyword>
<gene>
    <name evidence="1" type="ORF">VXC91_32150</name>
</gene>
<reference evidence="1" key="1">
    <citation type="submission" date="2024-01" db="EMBL/GenBank/DDBJ databases">
        <title>First draft genome sequence data of TA4-1, the type strain of Gram-positive actinobacterium Streptomyces chiangmaiensis.</title>
        <authorList>
            <person name="Yasawong M."/>
            <person name="Nantapong N."/>
        </authorList>
    </citation>
    <scope>NUCLEOTIDE SEQUENCE</scope>
    <source>
        <strain evidence="1">TA4-1</strain>
    </source>
</reference>
<sequence>MTDPSRPPELPAGLLTDPEMLDAGRFRDFARVFRLIKIHAGIYPSMIARRCDLTPSRVDEVMAGRRQLVHIDVIERVADGLRIPGHMLGLARRSWETPVALATTEREPSAAKEPIL</sequence>
<evidence type="ECO:0000313" key="2">
    <source>
        <dbReference type="Proteomes" id="UP001333996"/>
    </source>
</evidence>
<organism evidence="1 2">
    <name type="scientific">Streptomyces chiangmaiensis</name>
    <dbReference type="NCBI Taxonomy" id="766497"/>
    <lineage>
        <taxon>Bacteria</taxon>
        <taxon>Bacillati</taxon>
        <taxon>Actinomycetota</taxon>
        <taxon>Actinomycetes</taxon>
        <taxon>Kitasatosporales</taxon>
        <taxon>Streptomycetaceae</taxon>
        <taxon>Streptomyces</taxon>
    </lineage>
</organism>
<dbReference type="EMBL" id="JAYWVC010000159">
    <property type="protein sequence ID" value="MED7826476.1"/>
    <property type="molecule type" value="Genomic_DNA"/>
</dbReference>
<evidence type="ECO:0000313" key="1">
    <source>
        <dbReference type="EMBL" id="MED7826476.1"/>
    </source>
</evidence>
<comment type="caution">
    <text evidence="1">The sequence shown here is derived from an EMBL/GenBank/DDBJ whole genome shotgun (WGS) entry which is preliminary data.</text>
</comment>
<dbReference type="Pfam" id="PF13560">
    <property type="entry name" value="HTH_31"/>
    <property type="match status" value="1"/>
</dbReference>
<dbReference type="Proteomes" id="UP001333996">
    <property type="component" value="Unassembled WGS sequence"/>
</dbReference>
<proteinExistence type="predicted"/>
<name>A0ABU7FQT6_9ACTN</name>
<protein>
    <submittedName>
        <fullName evidence="1">Helix-turn-helix transcriptional regulator</fullName>
    </submittedName>
</protein>
<accession>A0ABU7FQT6</accession>